<proteinExistence type="predicted"/>
<gene>
    <name evidence="1" type="ORF">DA73_0225185</name>
</gene>
<comment type="caution">
    <text evidence="1">The sequence shown here is derived from an EMBL/GenBank/DDBJ whole genome shotgun (WGS) entry which is preliminary data.</text>
</comment>
<sequence>MFCPDRDVPEEISTIRTAKNKSSCQKWVDIPTVAVSAFARFENQICALYLVISLYQWEE</sequence>
<dbReference type="AlphaFoldDB" id="A0A0C1N4S6"/>
<protein>
    <submittedName>
        <fullName evidence="1">Uncharacterized protein</fullName>
    </submittedName>
</protein>
<reference evidence="1" key="1">
    <citation type="journal article" date="2015" name="Genome Announc.">
        <title>Draft Genome Sequence of Tolypothrix boutellei Strain VB521301.</title>
        <authorList>
            <person name="Chandrababunaidu M.M."/>
            <person name="Singh D."/>
            <person name="Sen D."/>
            <person name="Bhan S."/>
            <person name="Das S."/>
            <person name="Gupta A."/>
            <person name="Adhikary S.P."/>
            <person name="Tripathy S."/>
        </authorList>
    </citation>
    <scope>NUCLEOTIDE SEQUENCE</scope>
    <source>
        <strain evidence="1">VB521301</strain>
    </source>
</reference>
<organism evidence="1">
    <name type="scientific">Tolypothrix bouteillei VB521301</name>
    <dbReference type="NCBI Taxonomy" id="1479485"/>
    <lineage>
        <taxon>Bacteria</taxon>
        <taxon>Bacillati</taxon>
        <taxon>Cyanobacteriota</taxon>
        <taxon>Cyanophyceae</taxon>
        <taxon>Nostocales</taxon>
        <taxon>Tolypothrichaceae</taxon>
        <taxon>Tolypothrix</taxon>
    </lineage>
</organism>
<name>A0A0C1N4S6_9CYAN</name>
<evidence type="ECO:0000313" key="1">
    <source>
        <dbReference type="EMBL" id="KIE09637.1"/>
    </source>
</evidence>
<dbReference type="EMBL" id="JHEG02000054">
    <property type="protein sequence ID" value="KIE09637.1"/>
    <property type="molecule type" value="Genomic_DNA"/>
</dbReference>
<accession>A0A0C1N4S6</accession>